<dbReference type="GO" id="GO:0016020">
    <property type="term" value="C:membrane"/>
    <property type="evidence" value="ECO:0007669"/>
    <property type="project" value="TreeGrafter"/>
</dbReference>
<dbReference type="RefSeq" id="WP_109327486.1">
    <property type="nucleotide sequence ID" value="NZ_CP029353.1"/>
</dbReference>
<dbReference type="InterPro" id="IPR020904">
    <property type="entry name" value="Sc_DH/Rdtase_CS"/>
</dbReference>
<dbReference type="PRINTS" id="PR00080">
    <property type="entry name" value="SDRFAMILY"/>
</dbReference>
<dbReference type="InterPro" id="IPR057326">
    <property type="entry name" value="KR_dom"/>
</dbReference>
<evidence type="ECO:0000313" key="6">
    <source>
        <dbReference type="Proteomes" id="UP000245629"/>
    </source>
</evidence>
<proteinExistence type="inferred from homology"/>
<dbReference type="PANTHER" id="PTHR44196">
    <property type="entry name" value="DEHYDROGENASE/REDUCTASE SDR FAMILY MEMBER 7B"/>
    <property type="match status" value="1"/>
</dbReference>
<accession>A0A2S2CQW2</accession>
<feature type="domain" description="Ketoreductase" evidence="4">
    <location>
        <begin position="5"/>
        <end position="188"/>
    </location>
</feature>
<evidence type="ECO:0000256" key="3">
    <source>
        <dbReference type="RuleBase" id="RU000363"/>
    </source>
</evidence>
<dbReference type="AlphaFoldDB" id="A0A2S2CQW2"/>
<dbReference type="Gene3D" id="3.40.50.720">
    <property type="entry name" value="NAD(P)-binding Rossmann-like Domain"/>
    <property type="match status" value="1"/>
</dbReference>
<comment type="similarity">
    <text evidence="1 3">Belongs to the short-chain dehydrogenases/reductases (SDR) family.</text>
</comment>
<keyword evidence="6" id="KW-1185">Reference proteome</keyword>
<evidence type="ECO:0000256" key="1">
    <source>
        <dbReference type="ARBA" id="ARBA00006484"/>
    </source>
</evidence>
<dbReference type="KEGG" id="azz:DEW08_12280"/>
<dbReference type="EMBL" id="CP029353">
    <property type="protein sequence ID" value="AWK86901.1"/>
    <property type="molecule type" value="Genomic_DNA"/>
</dbReference>
<dbReference type="PRINTS" id="PR00081">
    <property type="entry name" value="GDHRDH"/>
</dbReference>
<organism evidence="5 6">
    <name type="scientific">Azospirillum thermophilum</name>
    <dbReference type="NCBI Taxonomy" id="2202148"/>
    <lineage>
        <taxon>Bacteria</taxon>
        <taxon>Pseudomonadati</taxon>
        <taxon>Pseudomonadota</taxon>
        <taxon>Alphaproteobacteria</taxon>
        <taxon>Rhodospirillales</taxon>
        <taxon>Azospirillaceae</taxon>
        <taxon>Azospirillum</taxon>
    </lineage>
</organism>
<reference evidence="6" key="1">
    <citation type="submission" date="2018-05" db="EMBL/GenBank/DDBJ databases">
        <title>Azospirillum thermophila sp. nov., a novel isolated from hot spring.</title>
        <authorList>
            <person name="Zhao Z."/>
        </authorList>
    </citation>
    <scope>NUCLEOTIDE SEQUENCE [LARGE SCALE GENOMIC DNA]</scope>
    <source>
        <strain evidence="6">CFH 70021</strain>
    </source>
</reference>
<dbReference type="Pfam" id="PF00106">
    <property type="entry name" value="adh_short"/>
    <property type="match status" value="1"/>
</dbReference>
<dbReference type="GO" id="GO:0016491">
    <property type="term" value="F:oxidoreductase activity"/>
    <property type="evidence" value="ECO:0007669"/>
    <property type="project" value="UniProtKB-KW"/>
</dbReference>
<dbReference type="InterPro" id="IPR002347">
    <property type="entry name" value="SDR_fam"/>
</dbReference>
<dbReference type="OrthoDB" id="335726at2"/>
<dbReference type="PANTHER" id="PTHR44196:SF1">
    <property type="entry name" value="DEHYDROGENASE_REDUCTASE SDR FAMILY MEMBER 7B"/>
    <property type="match status" value="1"/>
</dbReference>
<sequence>MRAPRSVVITGGSSGIGEALALLYAAPGVALALTGRDAARLEEVAARCRAEGATVTTARLDSSDRAGMADWLAEVDARTPVDLLIANAGISAGTGGGMETEEQARRIFAVNLDGVLNTVHPLLPAMRVRRRGQIALMSSLAAFRGFPGAPAYCASKAAVRVYGESLRDDLAAEGVGVSVICPGFVKSRMTAVNRFPMPFLMETEAAARVIRRGLERNRARIAFPLPMAASVWLLSLLPPGWTDGLLVRAPRKGGQARR</sequence>
<dbReference type="PROSITE" id="PS00061">
    <property type="entry name" value="ADH_SHORT"/>
    <property type="match status" value="1"/>
</dbReference>
<evidence type="ECO:0000259" key="4">
    <source>
        <dbReference type="SMART" id="SM00822"/>
    </source>
</evidence>
<evidence type="ECO:0000313" key="5">
    <source>
        <dbReference type="EMBL" id="AWK86901.1"/>
    </source>
</evidence>
<dbReference type="Proteomes" id="UP000245629">
    <property type="component" value="Chromosome 2"/>
</dbReference>
<name>A0A2S2CQW2_9PROT</name>
<dbReference type="InterPro" id="IPR036291">
    <property type="entry name" value="NAD(P)-bd_dom_sf"/>
</dbReference>
<dbReference type="SMART" id="SM00822">
    <property type="entry name" value="PKS_KR"/>
    <property type="match status" value="1"/>
</dbReference>
<keyword evidence="2" id="KW-0560">Oxidoreductase</keyword>
<dbReference type="SUPFAM" id="SSF51735">
    <property type="entry name" value="NAD(P)-binding Rossmann-fold domains"/>
    <property type="match status" value="1"/>
</dbReference>
<gene>
    <name evidence="5" type="ORF">DEW08_12280</name>
</gene>
<protein>
    <submittedName>
        <fullName evidence="5">Short-chain dehydrogenase</fullName>
    </submittedName>
</protein>
<evidence type="ECO:0000256" key="2">
    <source>
        <dbReference type="ARBA" id="ARBA00023002"/>
    </source>
</evidence>